<evidence type="ECO:0000256" key="1">
    <source>
        <dbReference type="SAM" id="Phobius"/>
    </source>
</evidence>
<evidence type="ECO:0000313" key="3">
    <source>
        <dbReference type="Proteomes" id="UP000024942"/>
    </source>
</evidence>
<organism evidence="2 3">
    <name type="scientific">Hyphomonas oceanitis SCH89</name>
    <dbReference type="NCBI Taxonomy" id="1280953"/>
    <lineage>
        <taxon>Bacteria</taxon>
        <taxon>Pseudomonadati</taxon>
        <taxon>Pseudomonadota</taxon>
        <taxon>Alphaproteobacteria</taxon>
        <taxon>Hyphomonadales</taxon>
        <taxon>Hyphomonadaceae</taxon>
        <taxon>Hyphomonas</taxon>
    </lineage>
</organism>
<name>A0A059G661_9PROT</name>
<dbReference type="STRING" id="1280953.HOC_12812"/>
<dbReference type="OrthoDB" id="7620511at2"/>
<feature type="transmembrane region" description="Helical" evidence="1">
    <location>
        <begin position="112"/>
        <end position="135"/>
    </location>
</feature>
<comment type="caution">
    <text evidence="2">The sequence shown here is derived from an EMBL/GenBank/DDBJ whole genome shotgun (WGS) entry which is preliminary data.</text>
</comment>
<proteinExistence type="predicted"/>
<dbReference type="RefSeq" id="WP_035539214.1">
    <property type="nucleotide sequence ID" value="NZ_ARYL01000019.1"/>
</dbReference>
<accession>A0A059G661</accession>
<keyword evidence="1" id="KW-0812">Transmembrane</keyword>
<keyword evidence="1" id="KW-1133">Transmembrane helix</keyword>
<dbReference type="PATRIC" id="fig|1280953.3.peg.2578"/>
<dbReference type="EMBL" id="ARYL01000019">
    <property type="protein sequence ID" value="KDA01938.1"/>
    <property type="molecule type" value="Genomic_DNA"/>
</dbReference>
<dbReference type="Proteomes" id="UP000024942">
    <property type="component" value="Unassembled WGS sequence"/>
</dbReference>
<protein>
    <submittedName>
        <fullName evidence="2">Uncharacterized protein</fullName>
    </submittedName>
</protein>
<evidence type="ECO:0000313" key="2">
    <source>
        <dbReference type="EMBL" id="KDA01938.1"/>
    </source>
</evidence>
<dbReference type="AlphaFoldDB" id="A0A059G661"/>
<sequence>MDETLRSIPAEAWPLIDILFNVTCAVTAVWLAWTVFVLWRRSASNLTTSSSASPNRKAQPDFLSVDKKARAEAIKRGESFDKELDKRQRDEEVHARRLARAKETRISRIARLISLFMALFSLATMISGTVFQVTFMGRIWEQYSASERLMGVVTAHPIGVAVTVIVILYNLVTFVTNRKWEEK</sequence>
<keyword evidence="3" id="KW-1185">Reference proteome</keyword>
<reference evidence="2 3" key="1">
    <citation type="journal article" date="2014" name="Antonie Van Leeuwenhoek">
        <title>Hyphomonas beringensis sp. nov. and Hyphomonas chukchiensis sp. nov., isolated from surface seawater of the Bering Sea and Chukchi Sea.</title>
        <authorList>
            <person name="Li C."/>
            <person name="Lai Q."/>
            <person name="Li G."/>
            <person name="Dong C."/>
            <person name="Wang J."/>
            <person name="Liao Y."/>
            <person name="Shao Z."/>
        </authorList>
    </citation>
    <scope>NUCLEOTIDE SEQUENCE [LARGE SCALE GENOMIC DNA]</scope>
    <source>
        <strain evidence="2 3">SCH89</strain>
    </source>
</reference>
<gene>
    <name evidence="2" type="ORF">HOC_12812</name>
</gene>
<feature type="transmembrane region" description="Helical" evidence="1">
    <location>
        <begin position="155"/>
        <end position="175"/>
    </location>
</feature>
<feature type="transmembrane region" description="Helical" evidence="1">
    <location>
        <begin position="12"/>
        <end position="39"/>
    </location>
</feature>
<keyword evidence="1" id="KW-0472">Membrane</keyword>